<proteinExistence type="predicted"/>
<organism evidence="1 2">
    <name type="scientific">Marchantia polymorpha</name>
    <name type="common">Common liverwort</name>
    <name type="synonym">Marchantia aquatica</name>
    <dbReference type="NCBI Taxonomy" id="3197"/>
    <lineage>
        <taxon>Eukaryota</taxon>
        <taxon>Viridiplantae</taxon>
        <taxon>Streptophyta</taxon>
        <taxon>Embryophyta</taxon>
        <taxon>Marchantiophyta</taxon>
        <taxon>Marchantiopsida</taxon>
        <taxon>Marchantiidae</taxon>
        <taxon>Marchantiales</taxon>
        <taxon>Marchantiaceae</taxon>
        <taxon>Marchantia</taxon>
    </lineage>
</organism>
<sequence>MIFRLVSCETDINLLQLQVRPIRSAVCYLLGACLVAKVAVRSCLNFERSLLGLAWPLTPLEVLLITR</sequence>
<protein>
    <submittedName>
        <fullName evidence="1">Uncharacterized protein</fullName>
    </submittedName>
</protein>
<reference evidence="2" key="1">
    <citation type="journal article" date="2017" name="Cell">
        <title>Insights into land plant evolution garnered from the Marchantia polymorpha genome.</title>
        <authorList>
            <person name="Bowman J.L."/>
            <person name="Kohchi T."/>
            <person name="Yamato K.T."/>
            <person name="Jenkins J."/>
            <person name="Shu S."/>
            <person name="Ishizaki K."/>
            <person name="Yamaoka S."/>
            <person name="Nishihama R."/>
            <person name="Nakamura Y."/>
            <person name="Berger F."/>
            <person name="Adam C."/>
            <person name="Aki S.S."/>
            <person name="Althoff F."/>
            <person name="Araki T."/>
            <person name="Arteaga-Vazquez M.A."/>
            <person name="Balasubrmanian S."/>
            <person name="Barry K."/>
            <person name="Bauer D."/>
            <person name="Boehm C.R."/>
            <person name="Briginshaw L."/>
            <person name="Caballero-Perez J."/>
            <person name="Catarino B."/>
            <person name="Chen F."/>
            <person name="Chiyoda S."/>
            <person name="Chovatia M."/>
            <person name="Davies K.M."/>
            <person name="Delmans M."/>
            <person name="Demura T."/>
            <person name="Dierschke T."/>
            <person name="Dolan L."/>
            <person name="Dorantes-Acosta A.E."/>
            <person name="Eklund D.M."/>
            <person name="Florent S.N."/>
            <person name="Flores-Sandoval E."/>
            <person name="Fujiyama A."/>
            <person name="Fukuzawa H."/>
            <person name="Galik B."/>
            <person name="Grimanelli D."/>
            <person name="Grimwood J."/>
            <person name="Grossniklaus U."/>
            <person name="Hamada T."/>
            <person name="Haseloff J."/>
            <person name="Hetherington A.J."/>
            <person name="Higo A."/>
            <person name="Hirakawa Y."/>
            <person name="Hundley H.N."/>
            <person name="Ikeda Y."/>
            <person name="Inoue K."/>
            <person name="Inoue S.I."/>
            <person name="Ishida S."/>
            <person name="Jia Q."/>
            <person name="Kakita M."/>
            <person name="Kanazawa T."/>
            <person name="Kawai Y."/>
            <person name="Kawashima T."/>
            <person name="Kennedy M."/>
            <person name="Kinose K."/>
            <person name="Kinoshita T."/>
            <person name="Kohara Y."/>
            <person name="Koide E."/>
            <person name="Komatsu K."/>
            <person name="Kopischke S."/>
            <person name="Kubo M."/>
            <person name="Kyozuka J."/>
            <person name="Lagercrantz U."/>
            <person name="Lin S.S."/>
            <person name="Lindquist E."/>
            <person name="Lipzen A.M."/>
            <person name="Lu C.W."/>
            <person name="De Luna E."/>
            <person name="Martienssen R.A."/>
            <person name="Minamino N."/>
            <person name="Mizutani M."/>
            <person name="Mizutani M."/>
            <person name="Mochizuki N."/>
            <person name="Monte I."/>
            <person name="Mosher R."/>
            <person name="Nagasaki H."/>
            <person name="Nakagami H."/>
            <person name="Naramoto S."/>
            <person name="Nishitani K."/>
            <person name="Ohtani M."/>
            <person name="Okamoto T."/>
            <person name="Okumura M."/>
            <person name="Phillips J."/>
            <person name="Pollak B."/>
            <person name="Reinders A."/>
            <person name="Rovekamp M."/>
            <person name="Sano R."/>
            <person name="Sawa S."/>
            <person name="Schmid M.W."/>
            <person name="Shirakawa M."/>
            <person name="Solano R."/>
            <person name="Spunde A."/>
            <person name="Suetsugu N."/>
            <person name="Sugano S."/>
            <person name="Sugiyama A."/>
            <person name="Sun R."/>
            <person name="Suzuki Y."/>
            <person name="Takenaka M."/>
            <person name="Takezawa D."/>
            <person name="Tomogane H."/>
            <person name="Tsuzuki M."/>
            <person name="Ueda T."/>
            <person name="Umeda M."/>
            <person name="Ward J.M."/>
            <person name="Watanabe Y."/>
            <person name="Yazaki K."/>
            <person name="Yokoyama R."/>
            <person name="Yoshitake Y."/>
            <person name="Yotsui I."/>
            <person name="Zachgo S."/>
            <person name="Schmutz J."/>
        </authorList>
    </citation>
    <scope>NUCLEOTIDE SEQUENCE [LARGE SCALE GENOMIC DNA]</scope>
    <source>
        <strain evidence="2">Tak-1</strain>
    </source>
</reference>
<evidence type="ECO:0000313" key="2">
    <source>
        <dbReference type="Proteomes" id="UP000244005"/>
    </source>
</evidence>
<evidence type="ECO:0000313" key="1">
    <source>
        <dbReference type="EMBL" id="PTQ41477.1"/>
    </source>
</evidence>
<accession>A0A2R6X5V7</accession>
<dbReference type="Proteomes" id="UP000244005">
    <property type="component" value="Unassembled WGS sequence"/>
</dbReference>
<dbReference type="EMBL" id="KZ772706">
    <property type="protein sequence ID" value="PTQ41477.1"/>
    <property type="molecule type" value="Genomic_DNA"/>
</dbReference>
<keyword evidence="2" id="KW-1185">Reference proteome</keyword>
<gene>
    <name evidence="1" type="ORF">MARPO_0034s0064</name>
</gene>
<name>A0A2R6X5V7_MARPO</name>
<dbReference type="Gramene" id="Mp6g04520.1">
    <property type="protein sequence ID" value="Mp6g04520.1.cds1"/>
    <property type="gene ID" value="Mp6g04520"/>
</dbReference>
<dbReference type="AlphaFoldDB" id="A0A2R6X5V7"/>